<evidence type="ECO:0000313" key="3">
    <source>
        <dbReference type="Proteomes" id="UP000184394"/>
    </source>
</evidence>
<dbReference type="OrthoDB" id="1822068at2"/>
<accession>A0A1M7L6M8</accession>
<name>A0A1M7L6M8_RUMFL</name>
<keyword evidence="1" id="KW-0812">Transmembrane</keyword>
<protein>
    <submittedName>
        <fullName evidence="2">Uncharacterized protein</fullName>
    </submittedName>
</protein>
<evidence type="ECO:0000313" key="2">
    <source>
        <dbReference type="EMBL" id="SHM73000.1"/>
    </source>
</evidence>
<gene>
    <name evidence="2" type="ORF">SAMN04487860_11176</name>
</gene>
<dbReference type="AlphaFoldDB" id="A0A1M7L6M8"/>
<reference evidence="2 3" key="1">
    <citation type="submission" date="2016-11" db="EMBL/GenBank/DDBJ databases">
        <authorList>
            <person name="Jaros S."/>
            <person name="Januszkiewicz K."/>
            <person name="Wedrychowicz H."/>
        </authorList>
    </citation>
    <scope>NUCLEOTIDE SEQUENCE [LARGE SCALE GENOMIC DNA]</scope>
    <source>
        <strain evidence="2 3">Y1</strain>
    </source>
</reference>
<keyword evidence="1" id="KW-0472">Membrane</keyword>
<dbReference type="RefSeq" id="WP_072951664.1">
    <property type="nucleotide sequence ID" value="NZ_FRCT01000011.1"/>
</dbReference>
<keyword evidence="1" id="KW-1133">Transmembrane helix</keyword>
<proteinExistence type="predicted"/>
<feature type="transmembrane region" description="Helical" evidence="1">
    <location>
        <begin position="6"/>
        <end position="29"/>
    </location>
</feature>
<evidence type="ECO:0000256" key="1">
    <source>
        <dbReference type="SAM" id="Phobius"/>
    </source>
</evidence>
<dbReference type="Proteomes" id="UP000184394">
    <property type="component" value="Unassembled WGS sequence"/>
</dbReference>
<dbReference type="EMBL" id="FRCT01000011">
    <property type="protein sequence ID" value="SHM73000.1"/>
    <property type="molecule type" value="Genomic_DNA"/>
</dbReference>
<sequence length="134" mass="14878">MTSFEWQIISQIFLGIGIVLLITAFMIVARFKVISNTISEIRSRKSPAVPVENVHSAAINMRTVSNNTAVPDITEDEIASGNITVVVGKKKQQDISDTLVVANNKDKKNDFRMIRNIIVINADPDVIDGNRRNK</sequence>
<organism evidence="2 3">
    <name type="scientific">Ruminococcus flavefaciens</name>
    <dbReference type="NCBI Taxonomy" id="1265"/>
    <lineage>
        <taxon>Bacteria</taxon>
        <taxon>Bacillati</taxon>
        <taxon>Bacillota</taxon>
        <taxon>Clostridia</taxon>
        <taxon>Eubacteriales</taxon>
        <taxon>Oscillospiraceae</taxon>
        <taxon>Ruminococcus</taxon>
    </lineage>
</organism>